<dbReference type="CDD" id="cd04730">
    <property type="entry name" value="NPD_like"/>
    <property type="match status" value="1"/>
</dbReference>
<evidence type="ECO:0000256" key="1">
    <source>
        <dbReference type="ARBA" id="ARBA00022630"/>
    </source>
</evidence>
<dbReference type="STRING" id="1834516.BL253_05255"/>
<dbReference type="EMBL" id="MOMC01000010">
    <property type="protein sequence ID" value="ONH32438.1"/>
    <property type="molecule type" value="Genomic_DNA"/>
</dbReference>
<gene>
    <name evidence="4" type="ORF">BL253_05255</name>
</gene>
<dbReference type="Gene3D" id="3.20.20.70">
    <property type="entry name" value="Aldolase class I"/>
    <property type="match status" value="1"/>
</dbReference>
<dbReference type="InterPro" id="IPR004136">
    <property type="entry name" value="NMO"/>
</dbReference>
<proteinExistence type="predicted"/>
<reference evidence="5" key="1">
    <citation type="submission" date="2016-10" db="EMBL/GenBank/DDBJ databases">
        <title>Frankia sp. NRRL B-16386 Genome sequencing.</title>
        <authorList>
            <person name="Ghodhbane-Gtari F."/>
            <person name="Swanson E."/>
            <person name="Gueddou A."/>
            <person name="Hezbri K."/>
            <person name="Ktari K."/>
            <person name="Nouioui I."/>
            <person name="Morris K."/>
            <person name="Simpson S."/>
            <person name="Abebe-Akele F."/>
            <person name="Thomas K."/>
            <person name="Gtari M."/>
            <person name="Tisa L.S."/>
        </authorList>
    </citation>
    <scope>NUCLEOTIDE SEQUENCE [LARGE SCALE GENOMIC DNA]</scope>
    <source>
        <strain evidence="5">NRRL B-16386</strain>
    </source>
</reference>
<dbReference type="OrthoDB" id="9778912at2"/>
<organism evidence="4 5">
    <name type="scientific">Pseudofrankia asymbiotica</name>
    <dbReference type="NCBI Taxonomy" id="1834516"/>
    <lineage>
        <taxon>Bacteria</taxon>
        <taxon>Bacillati</taxon>
        <taxon>Actinomycetota</taxon>
        <taxon>Actinomycetes</taxon>
        <taxon>Frankiales</taxon>
        <taxon>Frankiaceae</taxon>
        <taxon>Pseudofrankia</taxon>
    </lineage>
</organism>
<dbReference type="AlphaFoldDB" id="A0A1V2IGW5"/>
<dbReference type="Proteomes" id="UP000188929">
    <property type="component" value="Unassembled WGS sequence"/>
</dbReference>
<evidence type="ECO:0000256" key="2">
    <source>
        <dbReference type="ARBA" id="ARBA00022643"/>
    </source>
</evidence>
<evidence type="ECO:0000313" key="4">
    <source>
        <dbReference type="EMBL" id="ONH32438.1"/>
    </source>
</evidence>
<dbReference type="RefSeq" id="WP_076814088.1">
    <property type="nucleotide sequence ID" value="NZ_MOMC01000010.1"/>
</dbReference>
<keyword evidence="5" id="KW-1185">Reference proteome</keyword>
<name>A0A1V2IGW5_9ACTN</name>
<dbReference type="InterPro" id="IPR013785">
    <property type="entry name" value="Aldolase_TIM"/>
</dbReference>
<accession>A0A1V2IGW5</accession>
<keyword evidence="2" id="KW-0288">FMN</keyword>
<comment type="caution">
    <text evidence="4">The sequence shown here is derived from an EMBL/GenBank/DDBJ whole genome shotgun (WGS) entry which is preliminary data.</text>
</comment>
<evidence type="ECO:0000313" key="5">
    <source>
        <dbReference type="Proteomes" id="UP000188929"/>
    </source>
</evidence>
<dbReference type="PANTHER" id="PTHR32332:SF20">
    <property type="entry name" value="2-NITROPROPANE DIOXYGENASE-LIKE PROTEIN"/>
    <property type="match status" value="1"/>
</dbReference>
<dbReference type="GO" id="GO:0051213">
    <property type="term" value="F:dioxygenase activity"/>
    <property type="evidence" value="ECO:0007669"/>
    <property type="project" value="UniProtKB-KW"/>
</dbReference>
<dbReference type="GO" id="GO:0018580">
    <property type="term" value="F:nitronate monooxygenase activity"/>
    <property type="evidence" value="ECO:0007669"/>
    <property type="project" value="InterPro"/>
</dbReference>
<keyword evidence="3" id="KW-0560">Oxidoreductase</keyword>
<dbReference type="Pfam" id="PF03060">
    <property type="entry name" value="NMO"/>
    <property type="match status" value="2"/>
</dbReference>
<keyword evidence="4" id="KW-0223">Dioxygenase</keyword>
<dbReference type="SUPFAM" id="SSF51412">
    <property type="entry name" value="Inosine monophosphate dehydrogenase (IMPDH)"/>
    <property type="match status" value="1"/>
</dbReference>
<protein>
    <submittedName>
        <fullName evidence="4">2-nitropropane dioxygenase</fullName>
    </submittedName>
</protein>
<dbReference type="PANTHER" id="PTHR32332">
    <property type="entry name" value="2-NITROPROPANE DIOXYGENASE"/>
    <property type="match status" value="1"/>
</dbReference>
<sequence>MPADASATARAEPPAPLPNRVARLLGVRIPIVQAPMTFIAGATLAAAVSNAGALGIIETTSPQGRADLKRVRDLTDRPVGANVALAMRKDPSVIDLLVEAGVSTVLTSAGDPTVLTGRLHDAGLTVFHVVGSLRNALKAADAGVDGLVVEGVEGGGFKSARAASTLVLLPLVASRVSLPIISAGGICDGPSMAAAIVLGAEGVQMGTRMLASRESPLHDNVKNAVVGADETGTVMISVPGLPTMRVLRTPAAERVLATGRPEVGLDGIPALYFDGDLTASLANTGQVAGRIERVEPVADIVHETWTGCRQILAAAGARANGW</sequence>
<keyword evidence="1" id="KW-0285">Flavoprotein</keyword>
<evidence type="ECO:0000256" key="3">
    <source>
        <dbReference type="ARBA" id="ARBA00023002"/>
    </source>
</evidence>